<dbReference type="InterPro" id="IPR000301">
    <property type="entry name" value="Tetraspanin_animals"/>
</dbReference>
<dbReference type="SUPFAM" id="SSF48652">
    <property type="entry name" value="Tetraspanin"/>
    <property type="match status" value="1"/>
</dbReference>
<evidence type="ECO:0000256" key="3">
    <source>
        <dbReference type="ARBA" id="ARBA00022692"/>
    </source>
</evidence>
<dbReference type="Gene3D" id="1.10.1450.10">
    <property type="entry name" value="Tetraspanin"/>
    <property type="match status" value="1"/>
</dbReference>
<evidence type="ECO:0000256" key="4">
    <source>
        <dbReference type="ARBA" id="ARBA00022989"/>
    </source>
</evidence>
<keyword evidence="6" id="KW-1015">Disulfide bond</keyword>
<dbReference type="Proteomes" id="UP000005408">
    <property type="component" value="Unassembled WGS sequence"/>
</dbReference>
<dbReference type="InterPro" id="IPR018499">
    <property type="entry name" value="Tetraspanin/Peripherin"/>
</dbReference>
<keyword evidence="9" id="KW-1185">Reference proteome</keyword>
<evidence type="ECO:0000313" key="9">
    <source>
        <dbReference type="Proteomes" id="UP000005408"/>
    </source>
</evidence>
<dbReference type="PRINTS" id="PR00259">
    <property type="entry name" value="TMFOUR"/>
</dbReference>
<feature type="transmembrane region" description="Helical" evidence="7">
    <location>
        <begin position="12"/>
        <end position="37"/>
    </location>
</feature>
<evidence type="ECO:0000256" key="7">
    <source>
        <dbReference type="RuleBase" id="RU361218"/>
    </source>
</evidence>
<organism evidence="8 9">
    <name type="scientific">Magallana gigas</name>
    <name type="common">Pacific oyster</name>
    <name type="synonym">Crassostrea gigas</name>
    <dbReference type="NCBI Taxonomy" id="29159"/>
    <lineage>
        <taxon>Eukaryota</taxon>
        <taxon>Metazoa</taxon>
        <taxon>Spiralia</taxon>
        <taxon>Lophotrochozoa</taxon>
        <taxon>Mollusca</taxon>
        <taxon>Bivalvia</taxon>
        <taxon>Autobranchia</taxon>
        <taxon>Pteriomorphia</taxon>
        <taxon>Ostreida</taxon>
        <taxon>Ostreoidea</taxon>
        <taxon>Ostreidae</taxon>
        <taxon>Magallana</taxon>
    </lineage>
</organism>
<dbReference type="PANTHER" id="PTHR19282">
    <property type="entry name" value="TETRASPANIN"/>
    <property type="match status" value="1"/>
</dbReference>
<dbReference type="PROSITE" id="PS00421">
    <property type="entry name" value="TM4_1"/>
    <property type="match status" value="1"/>
</dbReference>
<dbReference type="Pfam" id="PF00335">
    <property type="entry name" value="Tetraspanin"/>
    <property type="match status" value="1"/>
</dbReference>
<feature type="disulfide bond" evidence="6">
    <location>
        <begin position="153"/>
        <end position="185"/>
    </location>
</feature>
<keyword evidence="4 7" id="KW-1133">Transmembrane helix</keyword>
<reference evidence="8" key="1">
    <citation type="submission" date="2022-08" db="UniProtKB">
        <authorList>
            <consortium name="EnsemblMetazoa"/>
        </authorList>
    </citation>
    <scope>IDENTIFICATION</scope>
    <source>
        <strain evidence="8">05x7-T-G4-1.051#20</strain>
    </source>
</reference>
<evidence type="ECO:0000256" key="5">
    <source>
        <dbReference type="ARBA" id="ARBA00023136"/>
    </source>
</evidence>
<evidence type="ECO:0000256" key="1">
    <source>
        <dbReference type="ARBA" id="ARBA00004141"/>
    </source>
</evidence>
<accession>A0A8W8NIE7</accession>
<keyword evidence="3 7" id="KW-0812">Transmembrane</keyword>
<dbReference type="EnsemblMetazoa" id="G5949.1">
    <property type="protein sequence ID" value="G5949.1:cds"/>
    <property type="gene ID" value="G5949"/>
</dbReference>
<dbReference type="AlphaFoldDB" id="A0A8W8NIE7"/>
<protein>
    <recommendedName>
        <fullName evidence="7">Tetraspanin</fullName>
    </recommendedName>
</protein>
<evidence type="ECO:0000256" key="2">
    <source>
        <dbReference type="ARBA" id="ARBA00006840"/>
    </source>
</evidence>
<dbReference type="InterPro" id="IPR018503">
    <property type="entry name" value="Tetraspanin_CS"/>
</dbReference>
<dbReference type="PIRSF" id="PIRSF002419">
    <property type="entry name" value="Tetraspanin"/>
    <property type="match status" value="1"/>
</dbReference>
<feature type="transmembrane region" description="Helical" evidence="7">
    <location>
        <begin position="57"/>
        <end position="80"/>
    </location>
</feature>
<dbReference type="GO" id="GO:0005886">
    <property type="term" value="C:plasma membrane"/>
    <property type="evidence" value="ECO:0007669"/>
    <property type="project" value="TreeGrafter"/>
</dbReference>
<sequence length="240" mass="26253">MALGSCHTCIKYLMFAFNFLFWLLGCAMLGVGIWLLVSDDFTKYSDADDSLSFIYTGAYILVAIGGLIMIIGFLGCCGAIRESQCMLGCFFFLLFIIFAVLLGAGIWAVISKDEVRSIVKEVLDKQIERACDPKEPNSKSLNFLNHVQEQFQCCGVNGIIDYKDFDKCNASSSEPCRALNINNGCLDKASACGFDFGNDLLNSAVLCNQGHPGVNGVGKPSITIWQEDSFKSSSNICQML</sequence>
<keyword evidence="5 7" id="KW-0472">Membrane</keyword>
<comment type="similarity">
    <text evidence="2 7">Belongs to the tetraspanin (TM4SF) family.</text>
</comment>
<dbReference type="InterPro" id="IPR008952">
    <property type="entry name" value="Tetraspanin_EC2_sf"/>
</dbReference>
<feature type="transmembrane region" description="Helical" evidence="7">
    <location>
        <begin position="87"/>
        <end position="110"/>
    </location>
</feature>
<dbReference type="PANTHER" id="PTHR19282:SF551">
    <property type="entry name" value="RE08073P-RELATED"/>
    <property type="match status" value="1"/>
</dbReference>
<evidence type="ECO:0000256" key="6">
    <source>
        <dbReference type="PIRSR" id="PIRSR002419-1"/>
    </source>
</evidence>
<comment type="subcellular location">
    <subcellularLocation>
        <location evidence="1 7">Membrane</location>
        <topology evidence="1 7">Multi-pass membrane protein</topology>
    </subcellularLocation>
</comment>
<evidence type="ECO:0000313" key="8">
    <source>
        <dbReference type="EnsemblMetazoa" id="G5949.1:cds"/>
    </source>
</evidence>
<proteinExistence type="inferred from homology"/>
<comment type="caution">
    <text evidence="7">Lacks conserved residue(s) required for the propagation of feature annotation.</text>
</comment>
<name>A0A8W8NIE7_MAGGI</name>